<evidence type="ECO:0000313" key="3">
    <source>
        <dbReference type="Proteomes" id="UP001500363"/>
    </source>
</evidence>
<name>A0ABP4L279_9ACTN</name>
<sequence length="259" mass="28191">MNALIWSPLNPLLGALSFLPVWVRPWTLAVIALALVWFLFFRSGWRFLAVMVGRAAFGVVLLVLTVPLAIEYVSTRRRRLKTEKPSHLATGVSEVAERFCFSLSGVDKRLAGVKYSARKWPKKSFAVLCAAGVGSWVLFSAAPALAVPSAVGGQAYGLWRQVEAWAHVNPERMTDLTPDPVPVLQVRGNGVYLTTSKDHAGDQAVVWLADGGKPLGKVKLDKNGSAKLAVISALNKGSFARGRVFRLEVGRSLVFVRLV</sequence>
<keyword evidence="1" id="KW-0472">Membrane</keyword>
<reference evidence="3" key="1">
    <citation type="journal article" date="2019" name="Int. J. Syst. Evol. Microbiol.">
        <title>The Global Catalogue of Microorganisms (GCM) 10K type strain sequencing project: providing services to taxonomists for standard genome sequencing and annotation.</title>
        <authorList>
            <consortium name="The Broad Institute Genomics Platform"/>
            <consortium name="The Broad Institute Genome Sequencing Center for Infectious Disease"/>
            <person name="Wu L."/>
            <person name="Ma J."/>
        </authorList>
    </citation>
    <scope>NUCLEOTIDE SEQUENCE [LARGE SCALE GENOMIC DNA]</scope>
    <source>
        <strain evidence="3">JCM 14303</strain>
    </source>
</reference>
<organism evidence="2 3">
    <name type="scientific">Kribbella lupini</name>
    <dbReference type="NCBI Taxonomy" id="291602"/>
    <lineage>
        <taxon>Bacteria</taxon>
        <taxon>Bacillati</taxon>
        <taxon>Actinomycetota</taxon>
        <taxon>Actinomycetes</taxon>
        <taxon>Propionibacteriales</taxon>
        <taxon>Kribbellaceae</taxon>
        <taxon>Kribbella</taxon>
    </lineage>
</organism>
<feature type="transmembrane region" description="Helical" evidence="1">
    <location>
        <begin position="21"/>
        <end position="41"/>
    </location>
</feature>
<evidence type="ECO:0000256" key="1">
    <source>
        <dbReference type="SAM" id="Phobius"/>
    </source>
</evidence>
<dbReference type="RefSeq" id="WP_344170544.1">
    <property type="nucleotide sequence ID" value="NZ_BAAANC010000001.1"/>
</dbReference>
<protein>
    <submittedName>
        <fullName evidence="2">Uncharacterized protein</fullName>
    </submittedName>
</protein>
<dbReference type="Proteomes" id="UP001500363">
    <property type="component" value="Unassembled WGS sequence"/>
</dbReference>
<evidence type="ECO:0000313" key="2">
    <source>
        <dbReference type="EMBL" id="GAA1515055.1"/>
    </source>
</evidence>
<dbReference type="EMBL" id="BAAANC010000001">
    <property type="protein sequence ID" value="GAA1515055.1"/>
    <property type="molecule type" value="Genomic_DNA"/>
</dbReference>
<gene>
    <name evidence="2" type="ORF">GCM10009741_11850</name>
</gene>
<accession>A0ABP4L279</accession>
<keyword evidence="3" id="KW-1185">Reference proteome</keyword>
<keyword evidence="1" id="KW-1133">Transmembrane helix</keyword>
<proteinExistence type="predicted"/>
<feature type="transmembrane region" description="Helical" evidence="1">
    <location>
        <begin position="125"/>
        <end position="146"/>
    </location>
</feature>
<keyword evidence="1" id="KW-0812">Transmembrane</keyword>
<comment type="caution">
    <text evidence="2">The sequence shown here is derived from an EMBL/GenBank/DDBJ whole genome shotgun (WGS) entry which is preliminary data.</text>
</comment>
<feature type="transmembrane region" description="Helical" evidence="1">
    <location>
        <begin position="47"/>
        <end position="70"/>
    </location>
</feature>